<keyword evidence="1" id="KW-0479">Metal-binding</keyword>
<evidence type="ECO:0008006" key="5">
    <source>
        <dbReference type="Google" id="ProtNLM"/>
    </source>
</evidence>
<dbReference type="PANTHER" id="PTHR30004:SF6">
    <property type="entry name" value="D-THREONATE 4-PHOSPHATE DEHYDROGENASE"/>
    <property type="match status" value="1"/>
</dbReference>
<reference evidence="4" key="1">
    <citation type="journal article" date="2014" name="Front. Microbiol.">
        <title>High frequency of phylogenetically diverse reductive dehalogenase-homologous genes in deep subseafloor sedimentary metagenomes.</title>
        <authorList>
            <person name="Kawai M."/>
            <person name="Futagami T."/>
            <person name="Toyoda A."/>
            <person name="Takaki Y."/>
            <person name="Nishi S."/>
            <person name="Hori S."/>
            <person name="Arai W."/>
            <person name="Tsubouchi T."/>
            <person name="Morono Y."/>
            <person name="Uchiyama I."/>
            <person name="Ito T."/>
            <person name="Fujiyama A."/>
            <person name="Inagaki F."/>
            <person name="Takami H."/>
        </authorList>
    </citation>
    <scope>NUCLEOTIDE SEQUENCE</scope>
    <source>
        <strain evidence="4">Expedition CK06-06</strain>
    </source>
</reference>
<organism evidence="4">
    <name type="scientific">marine sediment metagenome</name>
    <dbReference type="NCBI Taxonomy" id="412755"/>
    <lineage>
        <taxon>unclassified sequences</taxon>
        <taxon>metagenomes</taxon>
        <taxon>ecological metagenomes</taxon>
    </lineage>
</organism>
<dbReference type="Gene3D" id="3.40.718.10">
    <property type="entry name" value="Isopropylmalate Dehydrogenase"/>
    <property type="match status" value="1"/>
</dbReference>
<accession>X0YQ85</accession>
<dbReference type="Pfam" id="PF04166">
    <property type="entry name" value="PdxA"/>
    <property type="match status" value="1"/>
</dbReference>
<sequence length="320" mass="35245">MRKPIISITMGDPAGIGAEIIVKALSNKKIYKRSKPVVIGSKIVMKDALSFIPSSLMLNIIEDISQIKGEFGTINLIDLHNIQLDEFNYGKVSAKAGKASIDYIFKAIELAQQRKVDAVVTGPIHKKAIKAAGYHYAGHTEIFAEKTNTKDYAMMLYDKEMRVIHVSTHVSLRKACDLVKKDRVLTVIRLADKAMKDLGIERPRIGVAGLNPHAGEDGLFGDEEIKEIIPAIDQTKEEGITSEGPIPPDTIFSKVKGNQYDIAVVMYHDQGHIPMKFLGFKYNRRTNKWSTMSGVNVTVGLPIIRTSVDHGVAYGKAGEG</sequence>
<evidence type="ECO:0000313" key="4">
    <source>
        <dbReference type="EMBL" id="GAG58424.1"/>
    </source>
</evidence>
<feature type="non-terminal residue" evidence="4">
    <location>
        <position position="320"/>
    </location>
</feature>
<evidence type="ECO:0000256" key="1">
    <source>
        <dbReference type="ARBA" id="ARBA00022723"/>
    </source>
</evidence>
<dbReference type="GO" id="GO:0046872">
    <property type="term" value="F:metal ion binding"/>
    <property type="evidence" value="ECO:0007669"/>
    <property type="project" value="UniProtKB-KW"/>
</dbReference>
<evidence type="ECO:0000256" key="3">
    <source>
        <dbReference type="ARBA" id="ARBA00023027"/>
    </source>
</evidence>
<dbReference type="NCBIfam" id="TIGR00557">
    <property type="entry name" value="pdxA"/>
    <property type="match status" value="1"/>
</dbReference>
<dbReference type="GO" id="GO:0051287">
    <property type="term" value="F:NAD binding"/>
    <property type="evidence" value="ECO:0007669"/>
    <property type="project" value="InterPro"/>
</dbReference>
<evidence type="ECO:0000256" key="2">
    <source>
        <dbReference type="ARBA" id="ARBA00023002"/>
    </source>
</evidence>
<gene>
    <name evidence="4" type="ORF">S01H4_03603</name>
</gene>
<dbReference type="GO" id="GO:0016491">
    <property type="term" value="F:oxidoreductase activity"/>
    <property type="evidence" value="ECO:0007669"/>
    <property type="project" value="UniProtKB-KW"/>
</dbReference>
<dbReference type="PANTHER" id="PTHR30004">
    <property type="entry name" value="4-HYDROXYTHREONINE-4-PHOSPHATE DEHYDROGENASE"/>
    <property type="match status" value="1"/>
</dbReference>
<dbReference type="EMBL" id="BART01000898">
    <property type="protein sequence ID" value="GAG58424.1"/>
    <property type="molecule type" value="Genomic_DNA"/>
</dbReference>
<dbReference type="AlphaFoldDB" id="X0YQ85"/>
<keyword evidence="3" id="KW-0520">NAD</keyword>
<protein>
    <recommendedName>
        <fullName evidence="5">4-hydroxythreonine-4-phosphate dehydrogenase</fullName>
    </recommendedName>
</protein>
<keyword evidence="2" id="KW-0560">Oxidoreductase</keyword>
<dbReference type="InterPro" id="IPR005255">
    <property type="entry name" value="PdxA_fam"/>
</dbReference>
<proteinExistence type="predicted"/>
<name>X0YQ85_9ZZZZ</name>
<dbReference type="SUPFAM" id="SSF53659">
    <property type="entry name" value="Isocitrate/Isopropylmalate dehydrogenase-like"/>
    <property type="match status" value="1"/>
</dbReference>
<comment type="caution">
    <text evidence="4">The sequence shown here is derived from an EMBL/GenBank/DDBJ whole genome shotgun (WGS) entry which is preliminary data.</text>
</comment>